<sequence>MAMVCLVLALLITLISPAAQAQIPPEWQAAAHAVIGDLERGTPQADKPWGRELHDGWRLARAWRKHNNGNIEIILAEYLTFTLLCREAGCEEETIEGKPYRDVAAEVKALRAEQGNSYALVGNAHAWLARLSDPTGAAAKDAALWSKDPDVVAADFATSNLYGLAWLLGRARATAAGQAETFTRLGLFVHGTGWVGPRCLDISRVATTIDAPPEVENCK</sequence>
<gene>
    <name evidence="2" type="ORF">SAMN02745126_03121</name>
</gene>
<reference evidence="3" key="1">
    <citation type="submission" date="2017-02" db="EMBL/GenBank/DDBJ databases">
        <authorList>
            <person name="Varghese N."/>
            <person name="Submissions S."/>
        </authorList>
    </citation>
    <scope>NUCLEOTIDE SEQUENCE [LARGE SCALE GENOMIC DNA]</scope>
    <source>
        <strain evidence="3">ATCC 27094</strain>
    </source>
</reference>
<feature type="chain" id="PRO_5012933574" evidence="1">
    <location>
        <begin position="22"/>
        <end position="219"/>
    </location>
</feature>
<name>A0A1T4QCW9_9HYPH</name>
<dbReference type="RefSeq" id="WP_085934829.1">
    <property type="nucleotide sequence ID" value="NZ_FUWJ01000003.1"/>
</dbReference>
<accession>A0A1T4QCW9</accession>
<keyword evidence="1" id="KW-0732">Signal</keyword>
<dbReference type="AlphaFoldDB" id="A0A1T4QCW9"/>
<dbReference type="OrthoDB" id="7375484at2"/>
<dbReference type="EMBL" id="FUWJ01000003">
    <property type="protein sequence ID" value="SKA01078.1"/>
    <property type="molecule type" value="Genomic_DNA"/>
</dbReference>
<evidence type="ECO:0000313" key="3">
    <source>
        <dbReference type="Proteomes" id="UP000190092"/>
    </source>
</evidence>
<dbReference type="Proteomes" id="UP000190092">
    <property type="component" value="Unassembled WGS sequence"/>
</dbReference>
<organism evidence="2 3">
    <name type="scientific">Enhydrobacter aerosaccus</name>
    <dbReference type="NCBI Taxonomy" id="225324"/>
    <lineage>
        <taxon>Bacteria</taxon>
        <taxon>Pseudomonadati</taxon>
        <taxon>Pseudomonadota</taxon>
        <taxon>Alphaproteobacteria</taxon>
        <taxon>Hyphomicrobiales</taxon>
        <taxon>Enhydrobacter</taxon>
    </lineage>
</organism>
<evidence type="ECO:0000313" key="2">
    <source>
        <dbReference type="EMBL" id="SKA01078.1"/>
    </source>
</evidence>
<feature type="signal peptide" evidence="1">
    <location>
        <begin position="1"/>
        <end position="21"/>
    </location>
</feature>
<dbReference type="STRING" id="225324.SAMN02745126_03121"/>
<protein>
    <submittedName>
        <fullName evidence="2">Uncharacterized protein</fullName>
    </submittedName>
</protein>
<proteinExistence type="predicted"/>
<evidence type="ECO:0000256" key="1">
    <source>
        <dbReference type="SAM" id="SignalP"/>
    </source>
</evidence>
<keyword evidence="3" id="KW-1185">Reference proteome</keyword>